<protein>
    <recommendedName>
        <fullName evidence="1">Dihydroxy-acid/6-phosphogluconate dehydratase C-terminal domain-containing protein</fullName>
    </recommendedName>
</protein>
<feature type="domain" description="Dihydroxy-acid/6-phosphogluconate dehydratase C-terminal" evidence="1">
    <location>
        <begin position="1"/>
        <end position="75"/>
    </location>
</feature>
<dbReference type="InterPro" id="IPR042096">
    <property type="entry name" value="Dihydro-acid_dehy_C"/>
</dbReference>
<dbReference type="AlphaFoldDB" id="A0A382XBS6"/>
<dbReference type="EMBL" id="UINC01166051">
    <property type="protein sequence ID" value="SVD67791.1"/>
    <property type="molecule type" value="Genomic_DNA"/>
</dbReference>
<evidence type="ECO:0000259" key="1">
    <source>
        <dbReference type="Pfam" id="PF24877"/>
    </source>
</evidence>
<evidence type="ECO:0000313" key="2">
    <source>
        <dbReference type="EMBL" id="SVD67791.1"/>
    </source>
</evidence>
<feature type="non-terminal residue" evidence="2">
    <location>
        <position position="1"/>
    </location>
</feature>
<dbReference type="Gene3D" id="3.50.30.80">
    <property type="entry name" value="IlvD/EDD C-terminal domain-like"/>
    <property type="match status" value="1"/>
</dbReference>
<dbReference type="Pfam" id="PF24877">
    <property type="entry name" value="ILV_EDD_C"/>
    <property type="match status" value="1"/>
</dbReference>
<dbReference type="PANTHER" id="PTHR21000">
    <property type="entry name" value="DIHYDROXY-ACID DEHYDRATASE DAD"/>
    <property type="match status" value="1"/>
</dbReference>
<accession>A0A382XBS6</accession>
<dbReference type="InterPro" id="IPR050165">
    <property type="entry name" value="DHAD_IlvD/Edd"/>
</dbReference>
<name>A0A382XBS6_9ZZZZ</name>
<dbReference type="SUPFAM" id="SSF52016">
    <property type="entry name" value="LeuD/IlvD-like"/>
    <property type="match status" value="1"/>
</dbReference>
<reference evidence="2" key="1">
    <citation type="submission" date="2018-05" db="EMBL/GenBank/DDBJ databases">
        <authorList>
            <person name="Lanie J.A."/>
            <person name="Ng W.-L."/>
            <person name="Kazmierczak K.M."/>
            <person name="Andrzejewski T.M."/>
            <person name="Davidsen T.M."/>
            <person name="Wayne K.J."/>
            <person name="Tettelin H."/>
            <person name="Glass J.I."/>
            <person name="Rusch D."/>
            <person name="Podicherti R."/>
            <person name="Tsui H.-C.T."/>
            <person name="Winkler M.E."/>
        </authorList>
    </citation>
    <scope>NUCLEOTIDE SEQUENCE</scope>
</reference>
<organism evidence="2">
    <name type="scientific">marine metagenome</name>
    <dbReference type="NCBI Taxonomy" id="408172"/>
    <lineage>
        <taxon>unclassified sequences</taxon>
        <taxon>metagenomes</taxon>
        <taxon>ecological metagenomes</taxon>
    </lineage>
</organism>
<dbReference type="InterPro" id="IPR056740">
    <property type="entry name" value="ILV_EDD_C"/>
</dbReference>
<dbReference type="PANTHER" id="PTHR21000:SF5">
    <property type="entry name" value="DIHYDROXY-ACID DEHYDRATASE, MITOCHONDRIAL"/>
    <property type="match status" value="1"/>
</dbReference>
<dbReference type="GO" id="GO:0009082">
    <property type="term" value="P:branched-chain amino acid biosynthetic process"/>
    <property type="evidence" value="ECO:0007669"/>
    <property type="project" value="TreeGrafter"/>
</dbReference>
<sequence>VVGHISPEAYVGGTLAIVKDGDEIFIDAKKDEINLLILNEEIEKRKKSWKPPLRKNVGGVLSKYSNTVSSASKGAVTT</sequence>
<dbReference type="GO" id="GO:0004160">
    <property type="term" value="F:dihydroxy-acid dehydratase activity"/>
    <property type="evidence" value="ECO:0007669"/>
    <property type="project" value="TreeGrafter"/>
</dbReference>
<gene>
    <name evidence="2" type="ORF">METZ01_LOCUS420645</name>
</gene>
<proteinExistence type="predicted"/>